<feature type="compositionally biased region" description="Low complexity" evidence="1">
    <location>
        <begin position="116"/>
        <end position="129"/>
    </location>
</feature>
<feature type="compositionally biased region" description="Basic and acidic residues" evidence="1">
    <location>
        <begin position="488"/>
        <end position="499"/>
    </location>
</feature>
<feature type="region of interest" description="Disordered" evidence="1">
    <location>
        <begin position="488"/>
        <end position="554"/>
    </location>
</feature>
<feature type="compositionally biased region" description="Low complexity" evidence="1">
    <location>
        <begin position="433"/>
        <end position="447"/>
    </location>
</feature>
<evidence type="ECO:0000256" key="1">
    <source>
        <dbReference type="SAM" id="MobiDB-lite"/>
    </source>
</evidence>
<dbReference type="Proteomes" id="UP001363151">
    <property type="component" value="Unassembled WGS sequence"/>
</dbReference>
<sequence length="554" mass="59206">MDIEQTLENLTLNKGKLDYATILKLQETLADACRIHDETHADEMAAVLEKMRLRGSEGAADAAAPQPAYDFTSPGRGAASDAQWSPTPLGADGERSVERHVRVRVLSQACRRRRPSSSSARPSPRPTAASRHRARRPRAPRRRRRRRRRRGAKDKKGRQARGRGPEEATAAGARPAARARRLAARAAPAPAFEAPDLGGFHIGARTAASAAARFGAGAGSTLSMDVDDEPPPPPPAVPPPPAAVPGVFAVGAPPPAPPRPRRRRRTRSPAPQSALSDAAEPQSVLPPEDAPMDEDGGPTFSEGPTFTVGTQSPDRKPAPARRSAAPPVQGRRRPRTGALEWYERAGREYEGGDYDGATRSYGVALKLAVPGWALARALGNRSGFGDAPASRRRSRTATPPSSSSRRWPRSTTGPRGSGSRSACPRRRRGPWRGDAAGASSTSSGSRLAAPHDALNALQTADAGLVDVERYKDALRRCGAALDGARQKAREAGRGEHERGASALPGQGRRVADDARRAAAPRLRREEAPRRAARGLRRRLRQGLEGREDALLTGR</sequence>
<protein>
    <submittedName>
        <fullName evidence="2">Protein O-mannosyl-transferase</fullName>
    </submittedName>
</protein>
<feature type="compositionally biased region" description="Basic and acidic residues" evidence="1">
    <location>
        <begin position="341"/>
        <end position="350"/>
    </location>
</feature>
<evidence type="ECO:0000313" key="3">
    <source>
        <dbReference type="Proteomes" id="UP001363151"/>
    </source>
</evidence>
<keyword evidence="3" id="KW-1185">Reference proteome</keyword>
<feature type="compositionally biased region" description="Low complexity" evidence="1">
    <location>
        <begin position="167"/>
        <end position="176"/>
    </location>
</feature>
<name>A0ABR1FRF9_AURAN</name>
<feature type="compositionally biased region" description="Basic and acidic residues" evidence="1">
    <location>
        <begin position="541"/>
        <end position="554"/>
    </location>
</feature>
<feature type="compositionally biased region" description="Low complexity" evidence="1">
    <location>
        <begin position="396"/>
        <end position="421"/>
    </location>
</feature>
<feature type="compositionally biased region" description="Pro residues" evidence="1">
    <location>
        <begin position="231"/>
        <end position="243"/>
    </location>
</feature>
<feature type="compositionally biased region" description="Basic residues" evidence="1">
    <location>
        <begin position="530"/>
        <end position="540"/>
    </location>
</feature>
<proteinExistence type="predicted"/>
<accession>A0ABR1FRF9</accession>
<evidence type="ECO:0000313" key="2">
    <source>
        <dbReference type="EMBL" id="KAK7236519.1"/>
    </source>
</evidence>
<reference evidence="2 3" key="1">
    <citation type="submission" date="2024-03" db="EMBL/GenBank/DDBJ databases">
        <title>Aureococcus anophagefferens CCMP1851 and Kratosvirus quantuckense: Draft genome of a second virus-susceptible host strain in the model system.</title>
        <authorList>
            <person name="Chase E."/>
            <person name="Truchon A.R."/>
            <person name="Schepens W."/>
            <person name="Wilhelm S.W."/>
        </authorList>
    </citation>
    <scope>NUCLEOTIDE SEQUENCE [LARGE SCALE GENOMIC DNA]</scope>
    <source>
        <strain evidence="2 3">CCMP1851</strain>
    </source>
</reference>
<dbReference type="EMBL" id="JBBJCI010000275">
    <property type="protein sequence ID" value="KAK7236519.1"/>
    <property type="molecule type" value="Genomic_DNA"/>
</dbReference>
<feature type="compositionally biased region" description="Basic and acidic residues" evidence="1">
    <location>
        <begin position="509"/>
        <end position="529"/>
    </location>
</feature>
<feature type="compositionally biased region" description="Basic residues" evidence="1">
    <location>
        <begin position="130"/>
        <end position="161"/>
    </location>
</feature>
<comment type="caution">
    <text evidence="2">The sequence shown here is derived from an EMBL/GenBank/DDBJ whole genome shotgun (WGS) entry which is preliminary data.</text>
</comment>
<feature type="compositionally biased region" description="Polar residues" evidence="1">
    <location>
        <begin position="302"/>
        <end position="312"/>
    </location>
</feature>
<feature type="region of interest" description="Disordered" evidence="1">
    <location>
        <begin position="58"/>
        <end position="182"/>
    </location>
</feature>
<organism evidence="2 3">
    <name type="scientific">Aureococcus anophagefferens</name>
    <name type="common">Harmful bloom alga</name>
    <dbReference type="NCBI Taxonomy" id="44056"/>
    <lineage>
        <taxon>Eukaryota</taxon>
        <taxon>Sar</taxon>
        <taxon>Stramenopiles</taxon>
        <taxon>Ochrophyta</taxon>
        <taxon>Pelagophyceae</taxon>
        <taxon>Pelagomonadales</taxon>
        <taxon>Pelagomonadaceae</taxon>
        <taxon>Aureococcus</taxon>
    </lineage>
</organism>
<gene>
    <name evidence="2" type="ORF">SO694_0024802</name>
</gene>
<feature type="region of interest" description="Disordered" evidence="1">
    <location>
        <begin position="381"/>
        <end position="447"/>
    </location>
</feature>
<feature type="compositionally biased region" description="Low complexity" evidence="1">
    <location>
        <begin position="59"/>
        <end position="68"/>
    </location>
</feature>
<feature type="region of interest" description="Disordered" evidence="1">
    <location>
        <begin position="219"/>
        <end position="357"/>
    </location>
</feature>